<evidence type="ECO:0000313" key="2">
    <source>
        <dbReference type="EMBL" id="KRN04694.1"/>
    </source>
</evidence>
<sequence>MTDTRDFISANLELTYSNEENKAYKGGIHTRRFSDIRESATSTDIKTFGQAIESLTAGDVMQKAVLVTRQMIQTDNGGQN</sequence>
<dbReference type="PATRIC" id="fig|1423744.4.peg.1078"/>
<comment type="caution">
    <text evidence="2">The sequence shown here is derived from an EMBL/GenBank/DDBJ whole genome shotgun (WGS) entry which is preliminary data.</text>
</comment>
<dbReference type="Pfam" id="PF07872">
    <property type="entry name" value="DUF1659"/>
    <property type="match status" value="1"/>
</dbReference>
<evidence type="ECO:0000313" key="3">
    <source>
        <dbReference type="Proteomes" id="UP000051378"/>
    </source>
</evidence>
<dbReference type="Proteomes" id="UP000051378">
    <property type="component" value="Unassembled WGS sequence"/>
</dbReference>
<dbReference type="STRING" id="1423744.FC86_GL001050"/>
<dbReference type="RefSeq" id="WP_056974024.1">
    <property type="nucleotide sequence ID" value="NZ_AYZL01000006.1"/>
</dbReference>
<dbReference type="AlphaFoldDB" id="A0A0R2DLZ9"/>
<feature type="domain" description="DUF1659" evidence="1">
    <location>
        <begin position="5"/>
        <end position="62"/>
    </location>
</feature>
<accession>A0A0R2DLZ9</accession>
<gene>
    <name evidence="2" type="ORF">FC86_GL001050</name>
</gene>
<reference evidence="2 3" key="1">
    <citation type="journal article" date="2015" name="Genome Announc.">
        <title>Expanding the biotechnology potential of lactobacilli through comparative genomics of 213 strains and associated genera.</title>
        <authorList>
            <person name="Sun Z."/>
            <person name="Harris H.M."/>
            <person name="McCann A."/>
            <person name="Guo C."/>
            <person name="Argimon S."/>
            <person name="Zhang W."/>
            <person name="Yang X."/>
            <person name="Jeffery I.B."/>
            <person name="Cooney J.C."/>
            <person name="Kagawa T.F."/>
            <person name="Liu W."/>
            <person name="Song Y."/>
            <person name="Salvetti E."/>
            <person name="Wrobel A."/>
            <person name="Rasinkangas P."/>
            <person name="Parkhill J."/>
            <person name="Rea M.C."/>
            <person name="O'Sullivan O."/>
            <person name="Ritari J."/>
            <person name="Douillard F.P."/>
            <person name="Paul Ross R."/>
            <person name="Yang R."/>
            <person name="Briner A.E."/>
            <person name="Felis G.E."/>
            <person name="de Vos W.M."/>
            <person name="Barrangou R."/>
            <person name="Klaenhammer T.R."/>
            <person name="Caufield P.W."/>
            <person name="Cui Y."/>
            <person name="Zhang H."/>
            <person name="O'Toole P.W."/>
        </authorList>
    </citation>
    <scope>NUCLEOTIDE SEQUENCE [LARGE SCALE GENOMIC DNA]</scope>
    <source>
        <strain evidence="2 3">DSM 23037</strain>
    </source>
</reference>
<organism evidence="2 3">
    <name type="scientific">Holzapfeliella floricola DSM 23037 = JCM 16512</name>
    <dbReference type="NCBI Taxonomy" id="1423744"/>
    <lineage>
        <taxon>Bacteria</taxon>
        <taxon>Bacillati</taxon>
        <taxon>Bacillota</taxon>
        <taxon>Bacilli</taxon>
        <taxon>Lactobacillales</taxon>
        <taxon>Lactobacillaceae</taxon>
        <taxon>Holzapfeliella</taxon>
    </lineage>
</organism>
<proteinExistence type="predicted"/>
<name>A0A0R2DLZ9_9LACO</name>
<protein>
    <recommendedName>
        <fullName evidence="1">DUF1659 domain-containing protein</fullName>
    </recommendedName>
</protein>
<evidence type="ECO:0000259" key="1">
    <source>
        <dbReference type="Pfam" id="PF07872"/>
    </source>
</evidence>
<keyword evidence="3" id="KW-1185">Reference proteome</keyword>
<dbReference type="EMBL" id="AYZL01000006">
    <property type="protein sequence ID" value="KRN04694.1"/>
    <property type="molecule type" value="Genomic_DNA"/>
</dbReference>
<dbReference type="InterPro" id="IPR012454">
    <property type="entry name" value="DUF1659"/>
</dbReference>